<feature type="transmembrane region" description="Helical" evidence="1">
    <location>
        <begin position="269"/>
        <end position="290"/>
    </location>
</feature>
<dbReference type="InterPro" id="IPR008414">
    <property type="entry name" value="HBL"/>
</dbReference>
<dbReference type="CDD" id="cd22653">
    <property type="entry name" value="ClyA_HblB-like"/>
    <property type="match status" value="1"/>
</dbReference>
<dbReference type="GO" id="GO:0016020">
    <property type="term" value="C:membrane"/>
    <property type="evidence" value="ECO:0007669"/>
    <property type="project" value="InterPro"/>
</dbReference>
<evidence type="ECO:0000256" key="2">
    <source>
        <dbReference type="SAM" id="SignalP"/>
    </source>
</evidence>
<accession>A0A9W3TJU0</accession>
<name>A0A9W3TJU0_BACTU</name>
<evidence type="ECO:0000256" key="1">
    <source>
        <dbReference type="SAM" id="Phobius"/>
    </source>
</evidence>
<reference evidence="3 4" key="1">
    <citation type="submission" date="2017-03" db="EMBL/GenBank/DDBJ databases">
        <title>Complete genome sequence of Bacillus thuringiensis L-7601, a novel melanin producing strain.</title>
        <authorList>
            <person name="Cai J."/>
            <person name="Cao Z."/>
            <person name="Tan T."/>
        </authorList>
    </citation>
    <scope>NUCLEOTIDE SEQUENCE [LARGE SCALE GENOMIC DNA]</scope>
    <source>
        <strain evidence="3 4">L-7601</strain>
        <plasmid evidence="3 4">unnamed3</plasmid>
    </source>
</reference>
<dbReference type="PANTHER" id="PTHR38443">
    <property type="match status" value="1"/>
</dbReference>
<gene>
    <name evidence="3" type="ORF">B4918_33140</name>
</gene>
<dbReference type="SUPFAM" id="SSF58100">
    <property type="entry name" value="Bacterial hemolysins"/>
    <property type="match status" value="1"/>
</dbReference>
<feature type="transmembrane region" description="Helical" evidence="1">
    <location>
        <begin position="234"/>
        <end position="262"/>
    </location>
</feature>
<evidence type="ECO:0000313" key="3">
    <source>
        <dbReference type="EMBL" id="AQY42696.1"/>
    </source>
</evidence>
<feature type="chain" id="PRO_5040733081" evidence="2">
    <location>
        <begin position="21"/>
        <end position="409"/>
    </location>
</feature>
<geneLocation type="plasmid" evidence="3 4">
    <name>unnamed3</name>
</geneLocation>
<evidence type="ECO:0000313" key="4">
    <source>
        <dbReference type="Proteomes" id="UP000191057"/>
    </source>
</evidence>
<feature type="signal peptide" evidence="2">
    <location>
        <begin position="1"/>
        <end position="20"/>
    </location>
</feature>
<proteinExistence type="predicted"/>
<dbReference type="Gene3D" id="1.20.1170.10">
    <property type="match status" value="1"/>
</dbReference>
<dbReference type="Proteomes" id="UP000191057">
    <property type="component" value="Plasmid unnamed3"/>
</dbReference>
<keyword evidence="1" id="KW-0472">Membrane</keyword>
<protein>
    <submittedName>
        <fullName evidence="3">Hemolysin BL lytic component L1</fullName>
    </submittedName>
</protein>
<dbReference type="Pfam" id="PF05791">
    <property type="entry name" value="Bacillus_HBL"/>
    <property type="match status" value="1"/>
</dbReference>
<keyword evidence="1" id="KW-1133">Transmembrane helix</keyword>
<keyword evidence="3" id="KW-0614">Plasmid</keyword>
<dbReference type="EMBL" id="CP020005">
    <property type="protein sequence ID" value="AQY42696.1"/>
    <property type="molecule type" value="Genomic_DNA"/>
</dbReference>
<dbReference type="AlphaFoldDB" id="A0A9W3TJU0"/>
<dbReference type="PANTHER" id="PTHR38443:SF2">
    <property type="entry name" value="NON-HEMOLYTIC ENTEROTOXIN LYTIC COMPONENT L1"/>
    <property type="match status" value="1"/>
</dbReference>
<dbReference type="InterPro" id="IPR052785">
    <property type="entry name" value="Enterotoxin_cmpnt"/>
</dbReference>
<sequence length="409" mass="44349">MMKFPFKVITLATLATVITATNGSTIHALVQEQTAQEQKIENYALGPEGLKKALAETGSHILVMDLYAKTMIKQPNVNLSNIDLGSAGGELIKNIHLNQELSRINANYWLDTAKPNIQKTARNIVNYDEQFQNYYDTLVDTVKKKDKVSLKEGIGDLINTIHINSNDVTEVIKMLEAFKTKLYTNTVDFKNNVGGPDGQGGLTAILAGKQALVPQLQAEIENLRSTQKSHFDNVLAWSIGGGLGAAILVIGTIAGAVVIVVTGGTATPAVVGGLTALGAAGIGLGTAAGVEASNHMNSYNEISNKIGELSMKADLANQAVISLTNTKDTLTYLYQTVDQAIMSLTNIQQQWNKMGANYKDLYDNIDQMQEHKLSLIPDDLKAAKQSWNDIHKDAEFISKDIAFKQEKTN</sequence>
<organism evidence="3 4">
    <name type="scientific">Bacillus thuringiensis</name>
    <dbReference type="NCBI Taxonomy" id="1428"/>
    <lineage>
        <taxon>Bacteria</taxon>
        <taxon>Bacillati</taxon>
        <taxon>Bacillota</taxon>
        <taxon>Bacilli</taxon>
        <taxon>Bacillales</taxon>
        <taxon>Bacillaceae</taxon>
        <taxon>Bacillus</taxon>
        <taxon>Bacillus cereus group</taxon>
    </lineage>
</organism>
<keyword evidence="2" id="KW-0732">Signal</keyword>
<keyword evidence="1" id="KW-0812">Transmembrane</keyword>